<evidence type="ECO:0000313" key="1">
    <source>
        <dbReference type="EMBL" id="SVA02159.1"/>
    </source>
</evidence>
<organism evidence="1">
    <name type="scientific">marine metagenome</name>
    <dbReference type="NCBI Taxonomy" id="408172"/>
    <lineage>
        <taxon>unclassified sequences</taxon>
        <taxon>metagenomes</taxon>
        <taxon>ecological metagenomes</taxon>
    </lineage>
</organism>
<reference evidence="1" key="1">
    <citation type="submission" date="2018-05" db="EMBL/GenBank/DDBJ databases">
        <authorList>
            <person name="Lanie J.A."/>
            <person name="Ng W.-L."/>
            <person name="Kazmierczak K.M."/>
            <person name="Andrzejewski T.M."/>
            <person name="Davidsen T.M."/>
            <person name="Wayne K.J."/>
            <person name="Tettelin H."/>
            <person name="Glass J.I."/>
            <person name="Rusch D."/>
            <person name="Podicherti R."/>
            <person name="Tsui H.-C.T."/>
            <person name="Winkler M.E."/>
        </authorList>
    </citation>
    <scope>NUCLEOTIDE SEQUENCE</scope>
</reference>
<dbReference type="EMBL" id="UINC01002976">
    <property type="protein sequence ID" value="SVA02159.1"/>
    <property type="molecule type" value="Genomic_DNA"/>
</dbReference>
<feature type="non-terminal residue" evidence="1">
    <location>
        <position position="1"/>
    </location>
</feature>
<name>A0A381SF81_9ZZZZ</name>
<accession>A0A381SF81</accession>
<protein>
    <submittedName>
        <fullName evidence="1">Uncharacterized protein</fullName>
    </submittedName>
</protein>
<dbReference type="AlphaFoldDB" id="A0A381SF81"/>
<gene>
    <name evidence="1" type="ORF">METZ01_LOCUS55013</name>
</gene>
<feature type="non-terminal residue" evidence="1">
    <location>
        <position position="38"/>
    </location>
</feature>
<proteinExistence type="predicted"/>
<sequence>KTWCWPPAHCFSQPRSGSLCWALSPKFTRSCLRRSLGS</sequence>